<sequence>MVIGVQPVYFSVHEKIVVQTTTKAYPDQYCDTPYRYFTTLERKYGVDLDLIVVDANAVKLIKLWMRRVKLGPML</sequence>
<gene>
    <name evidence="1" type="ORF">MTTB_03460</name>
</gene>
<accession>A0ABN6P9T2</accession>
<proteinExistence type="predicted"/>
<evidence type="ECO:0000313" key="1">
    <source>
        <dbReference type="EMBL" id="BDH78967.1"/>
    </source>
</evidence>
<dbReference type="GeneID" id="71964854"/>
<name>A0ABN6P9T2_9EURY</name>
<evidence type="ECO:0000313" key="2">
    <source>
        <dbReference type="Proteomes" id="UP000831817"/>
    </source>
</evidence>
<reference evidence="1 2" key="1">
    <citation type="submission" date="2022-04" db="EMBL/GenBank/DDBJ databases">
        <title>Complete genome of Methanothermobacter tenebrarum strain RMAS.</title>
        <authorList>
            <person name="Nakamura K."/>
            <person name="Oshima K."/>
            <person name="Hattori M."/>
            <person name="Kamagata Y."/>
            <person name="Takamizawa K."/>
        </authorList>
    </citation>
    <scope>NUCLEOTIDE SEQUENCE [LARGE SCALE GENOMIC DNA]</scope>
    <source>
        <strain evidence="1 2">RMAS</strain>
    </source>
</reference>
<protein>
    <submittedName>
        <fullName evidence="1">Uncharacterized protein</fullName>
    </submittedName>
</protein>
<dbReference type="Proteomes" id="UP000831817">
    <property type="component" value="Chromosome"/>
</dbReference>
<organism evidence="1 2">
    <name type="scientific">Methanothermobacter tenebrarum</name>
    <dbReference type="NCBI Taxonomy" id="680118"/>
    <lineage>
        <taxon>Archaea</taxon>
        <taxon>Methanobacteriati</taxon>
        <taxon>Methanobacteriota</taxon>
        <taxon>Methanomada group</taxon>
        <taxon>Methanobacteria</taxon>
        <taxon>Methanobacteriales</taxon>
        <taxon>Methanobacteriaceae</taxon>
        <taxon>Methanothermobacter</taxon>
    </lineage>
</organism>
<dbReference type="RefSeq" id="WP_248564824.1">
    <property type="nucleotide sequence ID" value="NZ_AP025698.1"/>
</dbReference>
<dbReference type="EMBL" id="AP025698">
    <property type="protein sequence ID" value="BDH78967.1"/>
    <property type="molecule type" value="Genomic_DNA"/>
</dbReference>
<keyword evidence="2" id="KW-1185">Reference proteome</keyword>